<feature type="compositionally biased region" description="Acidic residues" evidence="3">
    <location>
        <begin position="1"/>
        <end position="15"/>
    </location>
</feature>
<dbReference type="InterPro" id="IPR038539">
    <property type="entry name" value="Anti-LPS_factor/Scygonadin_sf"/>
</dbReference>
<name>A0A5N5TMB8_9CRUS</name>
<dbReference type="AlphaFoldDB" id="A0A5N5TMB8"/>
<dbReference type="EMBL" id="SEYY01000417">
    <property type="protein sequence ID" value="KAB7507323.1"/>
    <property type="molecule type" value="Genomic_DNA"/>
</dbReference>
<keyword evidence="1" id="KW-0929">Antimicrobial</keyword>
<dbReference type="Proteomes" id="UP000326759">
    <property type="component" value="Unassembled WGS sequence"/>
</dbReference>
<keyword evidence="5" id="KW-1185">Reference proteome</keyword>
<evidence type="ECO:0000313" key="4">
    <source>
        <dbReference type="EMBL" id="KAB7507323.1"/>
    </source>
</evidence>
<feature type="non-terminal residue" evidence="4">
    <location>
        <position position="1"/>
    </location>
</feature>
<proteinExistence type="predicted"/>
<feature type="region of interest" description="Disordered" evidence="3">
    <location>
        <begin position="79"/>
        <end position="104"/>
    </location>
</feature>
<protein>
    <submittedName>
        <fullName evidence="4">Anti-lipopolysaccharide factor</fullName>
    </submittedName>
</protein>
<accession>A0A5N5TMB8</accession>
<evidence type="ECO:0000256" key="3">
    <source>
        <dbReference type="SAM" id="MobiDB-lite"/>
    </source>
</evidence>
<dbReference type="Gene3D" id="3.30.160.320">
    <property type="match status" value="1"/>
</dbReference>
<sequence>EEKEKEDEDKEEEKEKEDKDKEEEKEKEDEDKKEEKEKENDDKEGEKEKEDEDKKEEKEKRIRIKKKKIRKKNILNSDLLPEEDSSPNLHFRKGSSTSILKEEQRKDSDLDIKDVISNALSSTFETESIEFLGHQCLYTSTPTFRGWELHFLAKFWCPSLATFTATAMSRSPSGSVKEATKMYAKMGVERKLFTTEEVSLWLQ</sequence>
<organism evidence="4 5">
    <name type="scientific">Armadillidium nasatum</name>
    <dbReference type="NCBI Taxonomy" id="96803"/>
    <lineage>
        <taxon>Eukaryota</taxon>
        <taxon>Metazoa</taxon>
        <taxon>Ecdysozoa</taxon>
        <taxon>Arthropoda</taxon>
        <taxon>Crustacea</taxon>
        <taxon>Multicrustacea</taxon>
        <taxon>Malacostraca</taxon>
        <taxon>Eumalacostraca</taxon>
        <taxon>Peracarida</taxon>
        <taxon>Isopoda</taxon>
        <taxon>Oniscidea</taxon>
        <taxon>Crinocheta</taxon>
        <taxon>Armadillidiidae</taxon>
        <taxon>Armadillidium</taxon>
    </lineage>
</organism>
<dbReference type="OrthoDB" id="10479487at2759"/>
<reference evidence="4 5" key="1">
    <citation type="journal article" date="2019" name="PLoS Biol.">
        <title>Sex chromosomes control vertical transmission of feminizing Wolbachia symbionts in an isopod.</title>
        <authorList>
            <person name="Becking T."/>
            <person name="Chebbi M.A."/>
            <person name="Giraud I."/>
            <person name="Moumen B."/>
            <person name="Laverre T."/>
            <person name="Caubet Y."/>
            <person name="Peccoud J."/>
            <person name="Gilbert C."/>
            <person name="Cordaux R."/>
        </authorList>
    </citation>
    <scope>NUCLEOTIDE SEQUENCE [LARGE SCALE GENOMIC DNA]</scope>
    <source>
        <strain evidence="4">ANa2</strain>
        <tissue evidence="4">Whole body excluding digestive tract and cuticle</tissue>
    </source>
</reference>
<evidence type="ECO:0000256" key="2">
    <source>
        <dbReference type="ARBA" id="ARBA00023022"/>
    </source>
</evidence>
<evidence type="ECO:0000256" key="1">
    <source>
        <dbReference type="ARBA" id="ARBA00022529"/>
    </source>
</evidence>
<keyword evidence="2" id="KW-0044">Antibiotic</keyword>
<evidence type="ECO:0000313" key="5">
    <source>
        <dbReference type="Proteomes" id="UP000326759"/>
    </source>
</evidence>
<dbReference type="GO" id="GO:0042742">
    <property type="term" value="P:defense response to bacterium"/>
    <property type="evidence" value="ECO:0007669"/>
    <property type="project" value="UniProtKB-KW"/>
</dbReference>
<dbReference type="Pfam" id="PF11630">
    <property type="entry name" value="Anti-LPS-SCYG"/>
    <property type="match status" value="1"/>
</dbReference>
<gene>
    <name evidence="4" type="primary">ALF_1</name>
    <name evidence="4" type="ORF">Anas_01234</name>
</gene>
<feature type="region of interest" description="Disordered" evidence="3">
    <location>
        <begin position="1"/>
        <end position="59"/>
    </location>
</feature>
<feature type="compositionally biased region" description="Basic and acidic residues" evidence="3">
    <location>
        <begin position="33"/>
        <end position="48"/>
    </location>
</feature>
<dbReference type="InterPro" id="IPR024509">
    <property type="entry name" value="Anti-LPS_factor/Scygonadin"/>
</dbReference>
<comment type="caution">
    <text evidence="4">The sequence shown here is derived from an EMBL/GenBank/DDBJ whole genome shotgun (WGS) entry which is preliminary data.</text>
</comment>